<dbReference type="Pfam" id="PF13561">
    <property type="entry name" value="adh_short_C2"/>
    <property type="match status" value="1"/>
</dbReference>
<accession>A0A7W4I594</accession>
<dbReference type="AlphaFoldDB" id="A0A7W4I594"/>
<name>A0A7W4I594_GLUDI</name>
<dbReference type="InterPro" id="IPR020904">
    <property type="entry name" value="Sc_DH/Rdtase_CS"/>
</dbReference>
<dbReference type="FunFam" id="3.40.50.720:FF:000084">
    <property type="entry name" value="Short-chain dehydrogenase reductase"/>
    <property type="match status" value="1"/>
</dbReference>
<dbReference type="Proteomes" id="UP000550787">
    <property type="component" value="Unassembled WGS sequence"/>
</dbReference>
<dbReference type="CDD" id="cd05233">
    <property type="entry name" value="SDR_c"/>
    <property type="match status" value="1"/>
</dbReference>
<dbReference type="PANTHER" id="PTHR24321:SF8">
    <property type="entry name" value="ESTRADIOL 17-BETA-DEHYDROGENASE 8-RELATED"/>
    <property type="match status" value="1"/>
</dbReference>
<keyword evidence="2" id="KW-0560">Oxidoreductase</keyword>
<dbReference type="PANTHER" id="PTHR24321">
    <property type="entry name" value="DEHYDROGENASES, SHORT CHAIN"/>
    <property type="match status" value="1"/>
</dbReference>
<dbReference type="InterPro" id="IPR036291">
    <property type="entry name" value="NAD(P)-bd_dom_sf"/>
</dbReference>
<dbReference type="SUPFAM" id="SSF51735">
    <property type="entry name" value="NAD(P)-binding Rossmann-fold domains"/>
    <property type="match status" value="1"/>
</dbReference>
<gene>
    <name evidence="3" type="ORF">HLH33_00985</name>
</gene>
<dbReference type="GO" id="GO:0016491">
    <property type="term" value="F:oxidoreductase activity"/>
    <property type="evidence" value="ECO:0007669"/>
    <property type="project" value="UniProtKB-KW"/>
</dbReference>
<dbReference type="PRINTS" id="PR00081">
    <property type="entry name" value="GDHRDH"/>
</dbReference>
<dbReference type="EMBL" id="JABEQG010000001">
    <property type="protein sequence ID" value="MBB2154895.1"/>
    <property type="molecule type" value="Genomic_DNA"/>
</dbReference>
<organism evidence="3 4">
    <name type="scientific">Gluconacetobacter diazotrophicus</name>
    <name type="common">Acetobacter diazotrophicus</name>
    <dbReference type="NCBI Taxonomy" id="33996"/>
    <lineage>
        <taxon>Bacteria</taxon>
        <taxon>Pseudomonadati</taxon>
        <taxon>Pseudomonadota</taxon>
        <taxon>Alphaproteobacteria</taxon>
        <taxon>Acetobacterales</taxon>
        <taxon>Acetobacteraceae</taxon>
        <taxon>Gluconacetobacter</taxon>
    </lineage>
</organism>
<dbReference type="InterPro" id="IPR002347">
    <property type="entry name" value="SDR_fam"/>
</dbReference>
<dbReference type="Gene3D" id="3.40.50.720">
    <property type="entry name" value="NAD(P)-binding Rossmann-like Domain"/>
    <property type="match status" value="1"/>
</dbReference>
<sequence>MVGPGPDTGSYARYPSLAGRSVLVTGGASGIGAALVRAFADQGARVAFVDLDRVAGDALAGEVAQAGRQVLFIPCDVTDVAALREAVATAFGAHGPVDILLNNAGNDARHTLDEVDVAMWERLSAINIRAQFFAAQAVAPGMRAAGRGSIVCLGSTGWMQKNAGYPIYATAKAAVLGLVNALARELGQDHIRVNALVPGWVMTERQRRLWLTPEGERQIDRSQCLPGRVEPGDIARMALFLAADDSRMCSGQQFIVDGGWV</sequence>
<proteinExistence type="inferred from homology"/>
<protein>
    <submittedName>
        <fullName evidence="3">SDR family oxidoreductase</fullName>
    </submittedName>
</protein>
<dbReference type="PROSITE" id="PS00061">
    <property type="entry name" value="ADH_SHORT"/>
    <property type="match status" value="1"/>
</dbReference>
<comment type="similarity">
    <text evidence="1">Belongs to the short-chain dehydrogenases/reductases (SDR) family.</text>
</comment>
<evidence type="ECO:0000256" key="1">
    <source>
        <dbReference type="ARBA" id="ARBA00006484"/>
    </source>
</evidence>
<comment type="caution">
    <text evidence="3">The sequence shown here is derived from an EMBL/GenBank/DDBJ whole genome shotgun (WGS) entry which is preliminary data.</text>
</comment>
<dbReference type="PRINTS" id="PR00080">
    <property type="entry name" value="SDRFAMILY"/>
</dbReference>
<reference evidence="3 4" key="1">
    <citation type="submission" date="2020-04" db="EMBL/GenBank/DDBJ databases">
        <title>Description of novel Gluconacetobacter.</title>
        <authorList>
            <person name="Sombolestani A."/>
        </authorList>
    </citation>
    <scope>NUCLEOTIDE SEQUENCE [LARGE SCALE GENOMIC DNA]</scope>
    <source>
        <strain evidence="3 4">LMG 7603</strain>
    </source>
</reference>
<evidence type="ECO:0000256" key="2">
    <source>
        <dbReference type="ARBA" id="ARBA00023002"/>
    </source>
</evidence>
<dbReference type="RefSeq" id="WP_183115282.1">
    <property type="nucleotide sequence ID" value="NZ_JABEQG010000001.1"/>
</dbReference>
<evidence type="ECO:0000313" key="3">
    <source>
        <dbReference type="EMBL" id="MBB2154895.1"/>
    </source>
</evidence>
<evidence type="ECO:0000313" key="4">
    <source>
        <dbReference type="Proteomes" id="UP000550787"/>
    </source>
</evidence>